<accession>A0A3Q7IH26</accession>
<dbReference type="EnsemblPlants" id="Solyc10g050512.1.1">
    <property type="protein sequence ID" value="Solyc10g050512.1.1"/>
    <property type="gene ID" value="Solyc10g050512.1"/>
</dbReference>
<dbReference type="PANTHER" id="PTHR11439">
    <property type="entry name" value="GAG-POL-RELATED RETROTRANSPOSON"/>
    <property type="match status" value="1"/>
</dbReference>
<dbReference type="Proteomes" id="UP000004994">
    <property type="component" value="Chromosome 10"/>
</dbReference>
<keyword evidence="2" id="KW-1185">Reference proteome</keyword>
<protein>
    <recommendedName>
        <fullName evidence="3">Reverse transcriptase Ty1/copia-type domain-containing protein</fullName>
    </recommendedName>
</protein>
<dbReference type="InParanoid" id="A0A3Q7IH26"/>
<dbReference type="PANTHER" id="PTHR11439:SF444">
    <property type="entry name" value="HELICASE ATP-BINDING DOMAIN-CONTAINING PROTEIN"/>
    <property type="match status" value="1"/>
</dbReference>
<organism evidence="1">
    <name type="scientific">Solanum lycopersicum</name>
    <name type="common">Tomato</name>
    <name type="synonym">Lycopersicon esculentum</name>
    <dbReference type="NCBI Taxonomy" id="4081"/>
    <lineage>
        <taxon>Eukaryota</taxon>
        <taxon>Viridiplantae</taxon>
        <taxon>Streptophyta</taxon>
        <taxon>Embryophyta</taxon>
        <taxon>Tracheophyta</taxon>
        <taxon>Spermatophyta</taxon>
        <taxon>Magnoliopsida</taxon>
        <taxon>eudicotyledons</taxon>
        <taxon>Gunneridae</taxon>
        <taxon>Pentapetalae</taxon>
        <taxon>asterids</taxon>
        <taxon>lamiids</taxon>
        <taxon>Solanales</taxon>
        <taxon>Solanaceae</taxon>
        <taxon>Solanoideae</taxon>
        <taxon>Solaneae</taxon>
        <taxon>Solanum</taxon>
        <taxon>Solanum subgen. Lycopersicon</taxon>
    </lineage>
</organism>
<dbReference type="AlphaFoldDB" id="A0A3Q7IH26"/>
<proteinExistence type="predicted"/>
<evidence type="ECO:0000313" key="2">
    <source>
        <dbReference type="Proteomes" id="UP000004994"/>
    </source>
</evidence>
<evidence type="ECO:0008006" key="3">
    <source>
        <dbReference type="Google" id="ProtNLM"/>
    </source>
</evidence>
<name>A0A3Q7IH26_SOLLC</name>
<reference evidence="1" key="2">
    <citation type="submission" date="2019-01" db="UniProtKB">
        <authorList>
            <consortium name="EnsemblPlants"/>
        </authorList>
    </citation>
    <scope>IDENTIFICATION</scope>
    <source>
        <strain evidence="1">cv. Heinz 1706</strain>
    </source>
</reference>
<dbReference type="CDD" id="cd09272">
    <property type="entry name" value="RNase_HI_RT_Ty1"/>
    <property type="match status" value="1"/>
</dbReference>
<dbReference type="OMA" id="ACIETRR"/>
<dbReference type="Gramene" id="Solyc10g050512.1.1">
    <property type="protein sequence ID" value="Solyc10g050512.1.1"/>
    <property type="gene ID" value="Solyc10g050512.1"/>
</dbReference>
<reference evidence="1" key="1">
    <citation type="journal article" date="2012" name="Nature">
        <title>The tomato genome sequence provides insights into fleshy fruit evolution.</title>
        <authorList>
            <consortium name="Tomato Genome Consortium"/>
        </authorList>
    </citation>
    <scope>NUCLEOTIDE SEQUENCE [LARGE SCALE GENOMIC DNA]</scope>
    <source>
        <strain evidence="1">cv. Heinz 1706</strain>
    </source>
</reference>
<evidence type="ECO:0000313" key="1">
    <source>
        <dbReference type="EnsemblPlants" id="Solyc10g050512.1.1"/>
    </source>
</evidence>
<dbReference type="STRING" id="4081.A0A3Q7IH26"/>
<sequence>MKDLGELKFFLGIKFSRSDKGILMSQRKYALELISESGLGGAKPACTLLEMNQKLTSVQYDKHIKMEFLKPTVILREACVETRRSVTRYAIKFGEGLVSWKSKKQETVSRSSAKAVFRSMAACAAEITWLIGL</sequence>